<accession>A0ABS5BKT5</accession>
<reference evidence="2 3" key="1">
    <citation type="submission" date="2021-04" db="EMBL/GenBank/DDBJ databases">
        <authorList>
            <person name="Ivanova A."/>
        </authorList>
    </citation>
    <scope>NUCLEOTIDE SEQUENCE [LARGE SCALE GENOMIC DNA]</scope>
    <source>
        <strain evidence="2 3">G18</strain>
    </source>
</reference>
<keyword evidence="1" id="KW-1133">Transmembrane helix</keyword>
<sequence length="429" mass="46401">MFSTLTNDPTVLLAGVVLATLQFVAALPWLWAIDPKGFKSAASSPASLVYAILGLLVAGVAAGAYLVYKGDASNLSVNGRYIYGGLLHLQLIVDLFLLLPQVVMLVWPKGGVVAFAAFRESCRQPMFWLITGGATVAIWISVAIPYFTFGDDYKFMKQIGFDMVMLAATLFGVLAASMSISEEIEGRTAVTLMSKPVNRRQFLIGKFLGIVMACLVMSMLLNWTLTYALRANREYDSINNAADPTDPLATPTEKIVDPMTYQAQKTVVPPFKRVVPSVQGKAVAAGAGLWFSDAVAHTFGVMLGFGQVMILVAVASALATRLAFIVNLVLCLLVFFLGHLAPVVVQVTQRAQTQGGGTGVRLVGFLGRLFDALLPSLESFNMSRAIIRETELDLWQFGTYVLTVTGYSLIYTVIALLVGLLLFEDRDLA</sequence>
<dbReference type="EMBL" id="JAGKQQ010000001">
    <property type="protein sequence ID" value="MBP3954322.1"/>
    <property type="molecule type" value="Genomic_DNA"/>
</dbReference>
<dbReference type="PANTHER" id="PTHR43471">
    <property type="entry name" value="ABC TRANSPORTER PERMEASE"/>
    <property type="match status" value="1"/>
</dbReference>
<evidence type="ECO:0000313" key="3">
    <source>
        <dbReference type="Proteomes" id="UP000676565"/>
    </source>
</evidence>
<organism evidence="2 3">
    <name type="scientific">Gemmata palustris</name>
    <dbReference type="NCBI Taxonomy" id="2822762"/>
    <lineage>
        <taxon>Bacteria</taxon>
        <taxon>Pseudomonadati</taxon>
        <taxon>Planctomycetota</taxon>
        <taxon>Planctomycetia</taxon>
        <taxon>Gemmatales</taxon>
        <taxon>Gemmataceae</taxon>
        <taxon>Gemmata</taxon>
    </lineage>
</organism>
<proteinExistence type="predicted"/>
<feature type="transmembrane region" description="Helical" evidence="1">
    <location>
        <begin position="12"/>
        <end position="33"/>
    </location>
</feature>
<feature type="transmembrane region" description="Helical" evidence="1">
    <location>
        <begin position="202"/>
        <end position="225"/>
    </location>
</feature>
<feature type="transmembrane region" description="Helical" evidence="1">
    <location>
        <begin position="87"/>
        <end position="107"/>
    </location>
</feature>
<feature type="transmembrane region" description="Helical" evidence="1">
    <location>
        <begin position="159"/>
        <end position="181"/>
    </location>
</feature>
<dbReference type="Proteomes" id="UP000676565">
    <property type="component" value="Unassembled WGS sequence"/>
</dbReference>
<evidence type="ECO:0000256" key="1">
    <source>
        <dbReference type="SAM" id="Phobius"/>
    </source>
</evidence>
<dbReference type="PANTHER" id="PTHR43471:SF10">
    <property type="entry name" value="SLL1107 PROTEIN"/>
    <property type="match status" value="1"/>
</dbReference>
<keyword evidence="1" id="KW-0812">Transmembrane</keyword>
<keyword evidence="3" id="KW-1185">Reference proteome</keyword>
<name>A0ABS5BKT5_9BACT</name>
<feature type="transmembrane region" description="Helical" evidence="1">
    <location>
        <begin position="322"/>
        <end position="341"/>
    </location>
</feature>
<dbReference type="RefSeq" id="WP_210652458.1">
    <property type="nucleotide sequence ID" value="NZ_JAGKQQ010000001.1"/>
</dbReference>
<evidence type="ECO:0000313" key="2">
    <source>
        <dbReference type="EMBL" id="MBP3954322.1"/>
    </source>
</evidence>
<feature type="transmembrane region" description="Helical" evidence="1">
    <location>
        <begin position="294"/>
        <end position="315"/>
    </location>
</feature>
<feature type="transmembrane region" description="Helical" evidence="1">
    <location>
        <begin position="127"/>
        <end position="147"/>
    </location>
</feature>
<gene>
    <name evidence="2" type="ORF">J8F10_03300</name>
</gene>
<comment type="caution">
    <text evidence="2">The sequence shown here is derived from an EMBL/GenBank/DDBJ whole genome shotgun (WGS) entry which is preliminary data.</text>
</comment>
<feature type="transmembrane region" description="Helical" evidence="1">
    <location>
        <begin position="45"/>
        <end position="67"/>
    </location>
</feature>
<keyword evidence="1" id="KW-0472">Membrane</keyword>
<dbReference type="Pfam" id="PF12679">
    <property type="entry name" value="ABC2_membrane_2"/>
    <property type="match status" value="1"/>
</dbReference>
<feature type="transmembrane region" description="Helical" evidence="1">
    <location>
        <begin position="400"/>
        <end position="423"/>
    </location>
</feature>
<protein>
    <submittedName>
        <fullName evidence="2">ABC transporter permease subunit</fullName>
    </submittedName>
</protein>